<feature type="compositionally biased region" description="Basic and acidic residues" evidence="1">
    <location>
        <begin position="76"/>
        <end position="88"/>
    </location>
</feature>
<comment type="caution">
    <text evidence="2">The sequence shown here is derived from an EMBL/GenBank/DDBJ whole genome shotgun (WGS) entry which is preliminary data.</text>
</comment>
<evidence type="ECO:0000256" key="1">
    <source>
        <dbReference type="SAM" id="MobiDB-lite"/>
    </source>
</evidence>
<name>A0ABR0B6Z4_9CRUS</name>
<keyword evidence="3" id="KW-1185">Reference proteome</keyword>
<reference evidence="2 3" key="1">
    <citation type="journal article" date="2023" name="Nucleic Acids Res.">
        <title>The hologenome of Daphnia magna reveals possible DNA methylation and microbiome-mediated evolution of the host genome.</title>
        <authorList>
            <person name="Chaturvedi A."/>
            <person name="Li X."/>
            <person name="Dhandapani V."/>
            <person name="Marshall H."/>
            <person name="Kissane S."/>
            <person name="Cuenca-Cambronero M."/>
            <person name="Asole G."/>
            <person name="Calvet F."/>
            <person name="Ruiz-Romero M."/>
            <person name="Marangio P."/>
            <person name="Guigo R."/>
            <person name="Rago D."/>
            <person name="Mirbahai L."/>
            <person name="Eastwood N."/>
            <person name="Colbourne J.K."/>
            <person name="Zhou J."/>
            <person name="Mallon E."/>
            <person name="Orsini L."/>
        </authorList>
    </citation>
    <scope>NUCLEOTIDE SEQUENCE [LARGE SCALE GENOMIC DNA]</scope>
    <source>
        <strain evidence="2">LRV0_1</strain>
    </source>
</reference>
<dbReference type="Proteomes" id="UP001234178">
    <property type="component" value="Unassembled WGS sequence"/>
</dbReference>
<evidence type="ECO:0000313" key="3">
    <source>
        <dbReference type="Proteomes" id="UP001234178"/>
    </source>
</evidence>
<dbReference type="EMBL" id="JAOYFB010000040">
    <property type="protein sequence ID" value="KAK4037463.1"/>
    <property type="molecule type" value="Genomic_DNA"/>
</dbReference>
<feature type="compositionally biased region" description="Basic and acidic residues" evidence="1">
    <location>
        <begin position="95"/>
        <end position="104"/>
    </location>
</feature>
<gene>
    <name evidence="2" type="ORF">OUZ56_029496</name>
</gene>
<organism evidence="2 3">
    <name type="scientific">Daphnia magna</name>
    <dbReference type="NCBI Taxonomy" id="35525"/>
    <lineage>
        <taxon>Eukaryota</taxon>
        <taxon>Metazoa</taxon>
        <taxon>Ecdysozoa</taxon>
        <taxon>Arthropoda</taxon>
        <taxon>Crustacea</taxon>
        <taxon>Branchiopoda</taxon>
        <taxon>Diplostraca</taxon>
        <taxon>Cladocera</taxon>
        <taxon>Anomopoda</taxon>
        <taxon>Daphniidae</taxon>
        <taxon>Daphnia</taxon>
    </lineage>
</organism>
<protein>
    <submittedName>
        <fullName evidence="2">Uncharacterized protein</fullName>
    </submittedName>
</protein>
<feature type="compositionally biased region" description="Basic residues" evidence="1">
    <location>
        <begin position="66"/>
        <end position="75"/>
    </location>
</feature>
<evidence type="ECO:0000313" key="2">
    <source>
        <dbReference type="EMBL" id="KAK4037463.1"/>
    </source>
</evidence>
<sequence length="170" mass="18936">MNGVCQARIHWSHHSALDVSKLLRSSCRIDRPTVQEVGTNRLSTLFASLLPLTSYSERKEDIKTKQALRRKKGKKKIVDETPKKERISTKVKRRLERDTPRSERPPSPPPSLVNGLDPLTPSVFTHVSAATATECPVNTDVYIPPLGIYDVGANGSQRQLISPNVLYIAV</sequence>
<proteinExistence type="predicted"/>
<accession>A0ABR0B6Z4</accession>
<feature type="region of interest" description="Disordered" evidence="1">
    <location>
        <begin position="64"/>
        <end position="118"/>
    </location>
</feature>